<dbReference type="InterPro" id="IPR004108">
    <property type="entry name" value="Fe_hydrogenase_lsu_C"/>
</dbReference>
<dbReference type="InterPro" id="IPR003149">
    <property type="entry name" value="Fe_hydrogenase_ssu"/>
</dbReference>
<dbReference type="NCBIfam" id="TIGR02512">
    <property type="entry name" value="FeFe_hydrog_A"/>
    <property type="match status" value="1"/>
</dbReference>
<dbReference type="InterPro" id="IPR049830">
    <property type="entry name" value="HndD"/>
</dbReference>
<dbReference type="Gene3D" id="3.30.70.20">
    <property type="match status" value="1"/>
</dbReference>
<feature type="domain" description="4Fe-4S His(Cys)3-ligated-type" evidence="10">
    <location>
        <begin position="85"/>
        <end position="124"/>
    </location>
</feature>
<dbReference type="Gene3D" id="3.40.50.1780">
    <property type="match status" value="1"/>
</dbReference>
<dbReference type="InterPro" id="IPR017900">
    <property type="entry name" value="4Fe4S_Fe_S_CS"/>
</dbReference>
<dbReference type="FunFam" id="4.10.260.20:FF:000001">
    <property type="entry name" value="NADP-reducing hydrogenase subunit HndD"/>
    <property type="match status" value="1"/>
</dbReference>
<dbReference type="GO" id="GO:0005506">
    <property type="term" value="F:iron ion binding"/>
    <property type="evidence" value="ECO:0007669"/>
    <property type="project" value="InterPro"/>
</dbReference>
<dbReference type="GO" id="GO:0008901">
    <property type="term" value="F:ferredoxin hydrogenase activity"/>
    <property type="evidence" value="ECO:0007669"/>
    <property type="project" value="InterPro"/>
</dbReference>
<evidence type="ECO:0000256" key="5">
    <source>
        <dbReference type="ARBA" id="ARBA00023002"/>
    </source>
</evidence>
<proteinExistence type="predicted"/>
<evidence type="ECO:0000256" key="1">
    <source>
        <dbReference type="ARBA" id="ARBA00022485"/>
    </source>
</evidence>
<dbReference type="InterPro" id="IPR036991">
    <property type="entry name" value="Fe_hydrogenase_ssu_sf"/>
</dbReference>
<keyword evidence="6" id="KW-0408">Iron</keyword>
<dbReference type="NCBIfam" id="NF040763">
    <property type="entry name" value="FeFe_hydrog_A6"/>
    <property type="match status" value="1"/>
</dbReference>
<dbReference type="SMART" id="SM00902">
    <property type="entry name" value="Fe_hyd_SSU"/>
    <property type="match status" value="1"/>
</dbReference>
<dbReference type="SMART" id="SM00929">
    <property type="entry name" value="NADH-G_4Fe-4S_3"/>
    <property type="match status" value="1"/>
</dbReference>
<evidence type="ECO:0000256" key="3">
    <source>
        <dbReference type="ARBA" id="ARBA00022723"/>
    </source>
</evidence>
<dbReference type="PROSITE" id="PS51379">
    <property type="entry name" value="4FE4S_FER_2"/>
    <property type="match status" value="2"/>
</dbReference>
<evidence type="ECO:0000256" key="7">
    <source>
        <dbReference type="ARBA" id="ARBA00023014"/>
    </source>
</evidence>
<evidence type="ECO:0000256" key="2">
    <source>
        <dbReference type="ARBA" id="ARBA00022714"/>
    </source>
</evidence>
<evidence type="ECO:0000313" key="12">
    <source>
        <dbReference type="Proteomes" id="UP000184080"/>
    </source>
</evidence>
<dbReference type="RefSeq" id="WP_073003943.1">
    <property type="nucleotide sequence ID" value="NZ_FQZO01000001.1"/>
</dbReference>
<keyword evidence="3" id="KW-0479">Metal-binding</keyword>
<keyword evidence="2" id="KW-0001">2Fe-2S</keyword>
<dbReference type="InterPro" id="IPR009016">
    <property type="entry name" value="Fe_hydrogenase"/>
</dbReference>
<reference evidence="11 12" key="1">
    <citation type="submission" date="2016-11" db="EMBL/GenBank/DDBJ databases">
        <authorList>
            <person name="Jaros S."/>
            <person name="Januszkiewicz K."/>
            <person name="Wedrychowicz H."/>
        </authorList>
    </citation>
    <scope>NUCLEOTIDE SEQUENCE [LARGE SCALE GENOMIC DNA]</scope>
    <source>
        <strain evidence="11 12">DSM 21864</strain>
    </source>
</reference>
<dbReference type="InterPro" id="IPR013352">
    <property type="entry name" value="Fe_hydrogenase_subset"/>
</dbReference>
<accession>A0A1M6BQ52</accession>
<dbReference type="Pfam" id="PF12838">
    <property type="entry name" value="Fer4_7"/>
    <property type="match status" value="1"/>
</dbReference>
<dbReference type="SUPFAM" id="SSF53920">
    <property type="entry name" value="Fe-only hydrogenase"/>
    <property type="match status" value="1"/>
</dbReference>
<dbReference type="InterPro" id="IPR050340">
    <property type="entry name" value="Cytosolic_Fe-S_CAF"/>
</dbReference>
<protein>
    <submittedName>
        <fullName evidence="11">NAD(P)-dependent iron-only hydrogenase catalytic subunit</fullName>
    </submittedName>
</protein>
<dbReference type="Pfam" id="PF10588">
    <property type="entry name" value="NADH-G_4Fe-4S_3"/>
    <property type="match status" value="1"/>
</dbReference>
<dbReference type="InterPro" id="IPR017896">
    <property type="entry name" value="4Fe4S_Fe-S-bd"/>
</dbReference>
<evidence type="ECO:0000256" key="4">
    <source>
        <dbReference type="ARBA" id="ARBA00022737"/>
    </source>
</evidence>
<dbReference type="FunFam" id="3.10.20.740:FF:000005">
    <property type="entry name" value="NADH:ubiquinone oxidoreductase subunit"/>
    <property type="match status" value="1"/>
</dbReference>
<evidence type="ECO:0000259" key="8">
    <source>
        <dbReference type="PROSITE" id="PS51085"/>
    </source>
</evidence>
<name>A0A1M6BQ52_9CLOT</name>
<feature type="domain" description="2Fe-2S ferredoxin-type" evidence="8">
    <location>
        <begin position="2"/>
        <end position="85"/>
    </location>
</feature>
<gene>
    <name evidence="11" type="ORF">SAMN05444401_0855</name>
</gene>
<feature type="domain" description="4Fe-4S ferredoxin-type" evidence="9">
    <location>
        <begin position="144"/>
        <end position="174"/>
    </location>
</feature>
<organism evidence="11 12">
    <name type="scientific">Clostridium amylolyticum</name>
    <dbReference type="NCBI Taxonomy" id="1121298"/>
    <lineage>
        <taxon>Bacteria</taxon>
        <taxon>Bacillati</taxon>
        <taxon>Bacillota</taxon>
        <taxon>Clostridia</taxon>
        <taxon>Eubacteriales</taxon>
        <taxon>Clostridiaceae</taxon>
        <taxon>Clostridium</taxon>
    </lineage>
</organism>
<dbReference type="GO" id="GO:0051539">
    <property type="term" value="F:4 iron, 4 sulfur cluster binding"/>
    <property type="evidence" value="ECO:0007669"/>
    <property type="project" value="UniProtKB-KW"/>
</dbReference>
<feature type="domain" description="4Fe-4S ferredoxin-type" evidence="9">
    <location>
        <begin position="187"/>
        <end position="216"/>
    </location>
</feature>
<evidence type="ECO:0000256" key="6">
    <source>
        <dbReference type="ARBA" id="ARBA00023004"/>
    </source>
</evidence>
<keyword evidence="4" id="KW-0677">Repeat</keyword>
<evidence type="ECO:0000259" key="9">
    <source>
        <dbReference type="PROSITE" id="PS51379"/>
    </source>
</evidence>
<keyword evidence="7" id="KW-0411">Iron-sulfur</keyword>
<dbReference type="CDD" id="cd00207">
    <property type="entry name" value="fer2"/>
    <property type="match status" value="1"/>
</dbReference>
<dbReference type="Pfam" id="PF02256">
    <property type="entry name" value="Fe_hyd_SSU"/>
    <property type="match status" value="1"/>
</dbReference>
<dbReference type="AlphaFoldDB" id="A0A1M6BQ52"/>
<dbReference type="Pfam" id="PF02906">
    <property type="entry name" value="Fe_hyd_lg_C"/>
    <property type="match status" value="1"/>
</dbReference>
<dbReference type="PROSITE" id="PS51085">
    <property type="entry name" value="2FE2S_FER_2"/>
    <property type="match status" value="1"/>
</dbReference>
<dbReference type="GO" id="GO:0051537">
    <property type="term" value="F:2 iron, 2 sulfur cluster binding"/>
    <property type="evidence" value="ECO:0007669"/>
    <property type="project" value="UniProtKB-KW"/>
</dbReference>
<dbReference type="InterPro" id="IPR019574">
    <property type="entry name" value="NADH_UbQ_OxRdtase_Gsu_4Fe4S-bd"/>
</dbReference>
<dbReference type="STRING" id="1121298.SAMN05444401_0855"/>
<dbReference type="SUPFAM" id="SSF54292">
    <property type="entry name" value="2Fe-2S ferredoxin-like"/>
    <property type="match status" value="1"/>
</dbReference>
<keyword evidence="1" id="KW-0004">4Fe-4S</keyword>
<keyword evidence="12" id="KW-1185">Reference proteome</keyword>
<dbReference type="Gene3D" id="3.40.950.10">
    <property type="entry name" value="Fe-only Hydrogenase (Larger Subunit), Chain L, domain 3"/>
    <property type="match status" value="1"/>
</dbReference>
<dbReference type="InterPro" id="IPR036010">
    <property type="entry name" value="2Fe-2S_ferredoxin-like_sf"/>
</dbReference>
<dbReference type="FunFam" id="3.30.70.20:FF:000035">
    <property type="entry name" value="Iron hydrogenase 1"/>
    <property type="match status" value="1"/>
</dbReference>
<evidence type="ECO:0000313" key="11">
    <source>
        <dbReference type="EMBL" id="SHI50831.1"/>
    </source>
</evidence>
<dbReference type="PROSITE" id="PS00198">
    <property type="entry name" value="4FE4S_FER_1"/>
    <property type="match status" value="1"/>
</dbReference>
<dbReference type="Gene3D" id="4.10.260.20">
    <property type="entry name" value="Iron hydrogenase, small subunit"/>
    <property type="match status" value="1"/>
</dbReference>
<keyword evidence="5" id="KW-0560">Oxidoreductase</keyword>
<dbReference type="SUPFAM" id="SSF54862">
    <property type="entry name" value="4Fe-4S ferredoxins"/>
    <property type="match status" value="1"/>
</dbReference>
<sequence length="578" mass="63609">MSLINLTINGKPIEVEQGTTILQAARKLNINIPTLCHLNLHDNKTVNHPGSCRVCVVEVEGRRNLAPACCTPVSMGMVVKTNSIKAVKARRSMVELLLSDHPQDCLLCKKSTNCDLQKLAVELGIFEIKYKGDMSTYDLDDSSYSIIRDLDKCVLCRRCETMCNEVQTVGILSAVGRGFETVVSPAFKLPMLETNCTFCGQCVSVCPTGALIEVNNVSKVWDALNDKSKTVIVQTAPAVRTALGEAFGMEPGTLVTGKMVAALRALGFNKVFDTDFAADLTIMEEASEFIHRLEHDGRLPMLTSCCPAWINFMEQNFSDLLDIPSSCKSPQQMFGAVAKTYLAEKMGVKPQDLIVVSVMPCLAKKYEAARPEMNRNGVPDVDIVISTRELAQMIKEAGIDFVSLEEEAFENPLGESTGAAVIFGTSGGVMEAALRTAYEWITNESLESLDFEAVRGLQGIKEATVKIKDMDVKVAISNGLGNARKLLQAIREGKANYHLIEIMACPGGCIDGGGQPYIHGNAEILQKRMKAIYTEDKNKTIRKSHENPYIKNLYDEFLGKPYGEKAHELLHTHYHKRK</sequence>
<evidence type="ECO:0000259" key="10">
    <source>
        <dbReference type="PROSITE" id="PS51839"/>
    </source>
</evidence>
<dbReference type="Proteomes" id="UP000184080">
    <property type="component" value="Unassembled WGS sequence"/>
</dbReference>
<dbReference type="PANTHER" id="PTHR11615">
    <property type="entry name" value="NITRATE, FORMATE, IRON DEHYDROGENASE"/>
    <property type="match status" value="1"/>
</dbReference>
<dbReference type="OrthoDB" id="9805142at2"/>
<dbReference type="PROSITE" id="PS51839">
    <property type="entry name" value="4FE4S_HC3"/>
    <property type="match status" value="1"/>
</dbReference>
<dbReference type="Gene3D" id="3.10.20.740">
    <property type="match status" value="1"/>
</dbReference>
<dbReference type="EMBL" id="FQZO01000001">
    <property type="protein sequence ID" value="SHI50831.1"/>
    <property type="molecule type" value="Genomic_DNA"/>
</dbReference>
<dbReference type="Pfam" id="PF13510">
    <property type="entry name" value="Fer2_4"/>
    <property type="match status" value="1"/>
</dbReference>
<dbReference type="InterPro" id="IPR001041">
    <property type="entry name" value="2Fe-2S_ferredoxin-type"/>
</dbReference>